<dbReference type="Proteomes" id="UP001214094">
    <property type="component" value="Chromosome"/>
</dbReference>
<proteinExistence type="predicted"/>
<dbReference type="EMBL" id="CP121308">
    <property type="protein sequence ID" value="WFP89683.1"/>
    <property type="molecule type" value="Genomic_DNA"/>
</dbReference>
<gene>
    <name evidence="1" type="ORF">P4B07_14075</name>
</gene>
<dbReference type="GeneID" id="29519145"/>
<sequence>MIRRPEIFARMGSKFAKAFGNVDAVFTIAGVVSPKAVRGILRVWRDVELMEEVDQAVEGTTHLLAVAATDVPGLESRRDTVAIDGVTYPIINVSDDARAMLKLSLSGDI</sequence>
<organism evidence="1 2">
    <name type="scientific">Ensifer adhaerens</name>
    <name type="common">Sinorhizobium morelense</name>
    <dbReference type="NCBI Taxonomy" id="106592"/>
    <lineage>
        <taxon>Bacteria</taxon>
        <taxon>Pseudomonadati</taxon>
        <taxon>Pseudomonadota</taxon>
        <taxon>Alphaproteobacteria</taxon>
        <taxon>Hyphomicrobiales</taxon>
        <taxon>Rhizobiaceae</taxon>
        <taxon>Sinorhizobium/Ensifer group</taxon>
        <taxon>Ensifer</taxon>
    </lineage>
</organism>
<dbReference type="RefSeq" id="WP_034797800.1">
    <property type="nucleotide sequence ID" value="NZ_CP015880.1"/>
</dbReference>
<dbReference type="InterPro" id="IPR053734">
    <property type="entry name" value="Phage_Head-Tail_Connect_sf"/>
</dbReference>
<keyword evidence="2" id="KW-1185">Reference proteome</keyword>
<name>A0ABY8HCK0_ENSAD</name>
<dbReference type="Pfam" id="PF05354">
    <property type="entry name" value="Phage_attach"/>
    <property type="match status" value="1"/>
</dbReference>
<dbReference type="Gene3D" id="2.40.10.180">
    <property type="entry name" value="Phage tail proteins"/>
    <property type="match status" value="1"/>
</dbReference>
<protein>
    <submittedName>
        <fullName evidence="1">Uncharacterized protein</fullName>
    </submittedName>
</protein>
<dbReference type="InterPro" id="IPR008018">
    <property type="entry name" value="Phage_tail_attach_FII"/>
</dbReference>
<reference evidence="1 2" key="1">
    <citation type="submission" date="2023-03" db="EMBL/GenBank/DDBJ databases">
        <title>Comparative genome and transcriptome analysis combination mining strategies for increasing vitamin B12 production of Ensifer adhaerens strain.</title>
        <authorList>
            <person name="Yongheng L."/>
        </authorList>
    </citation>
    <scope>NUCLEOTIDE SEQUENCE [LARGE SCALE GENOMIC DNA]</scope>
    <source>
        <strain evidence="1 2">Casida A-T305</strain>
    </source>
</reference>
<accession>A0ABY8HCK0</accession>
<evidence type="ECO:0000313" key="2">
    <source>
        <dbReference type="Proteomes" id="UP001214094"/>
    </source>
</evidence>
<evidence type="ECO:0000313" key="1">
    <source>
        <dbReference type="EMBL" id="WFP89683.1"/>
    </source>
</evidence>